<dbReference type="AlphaFoldDB" id="A0A7T3R168"/>
<comment type="subcellular location">
    <subcellularLocation>
        <location evidence="1">Membrane</location>
        <topology evidence="1">Multi-pass membrane protein</topology>
    </subcellularLocation>
</comment>
<keyword evidence="8" id="KW-0807">Transducer</keyword>
<gene>
    <name evidence="10" type="primary">OR33</name>
</gene>
<dbReference type="GO" id="GO:0016020">
    <property type="term" value="C:membrane"/>
    <property type="evidence" value="ECO:0007669"/>
    <property type="project" value="UniProtKB-SubCell"/>
</dbReference>
<keyword evidence="7 10" id="KW-0675">Receptor</keyword>
<keyword evidence="3 9" id="KW-0812">Transmembrane</keyword>
<evidence type="ECO:0000256" key="5">
    <source>
        <dbReference type="ARBA" id="ARBA00022989"/>
    </source>
</evidence>
<keyword evidence="2" id="KW-0716">Sensory transduction</keyword>
<dbReference type="GO" id="GO:0004984">
    <property type="term" value="F:olfactory receptor activity"/>
    <property type="evidence" value="ECO:0007669"/>
    <property type="project" value="InterPro"/>
</dbReference>
<name>A0A7T3R168_DIACI</name>
<protein>
    <submittedName>
        <fullName evidence="10">Odorant receptor 33</fullName>
    </submittedName>
</protein>
<dbReference type="GO" id="GO:0007165">
    <property type="term" value="P:signal transduction"/>
    <property type="evidence" value="ECO:0007669"/>
    <property type="project" value="UniProtKB-KW"/>
</dbReference>
<dbReference type="EMBL" id="MN731531">
    <property type="protein sequence ID" value="QPZ88946.1"/>
    <property type="molecule type" value="mRNA"/>
</dbReference>
<sequence>MAYMKHLPFYNRFKIVFEFLYTFLAVFQFAIKSESLNDCYVRLAGALYQSRWYNCSPEVRKTLCILLRNFQDSRHFFLLRGIVKVAFTFLLRMVKVAFSFINFVKLRGQL</sequence>
<keyword evidence="6 9" id="KW-0472">Membrane</keyword>
<evidence type="ECO:0000256" key="4">
    <source>
        <dbReference type="ARBA" id="ARBA00022725"/>
    </source>
</evidence>
<evidence type="ECO:0000313" key="10">
    <source>
        <dbReference type="EMBL" id="QPZ88946.1"/>
    </source>
</evidence>
<evidence type="ECO:0000256" key="6">
    <source>
        <dbReference type="ARBA" id="ARBA00023136"/>
    </source>
</evidence>
<feature type="transmembrane region" description="Helical" evidence="9">
    <location>
        <begin position="82"/>
        <end position="104"/>
    </location>
</feature>
<dbReference type="Pfam" id="PF02949">
    <property type="entry name" value="7tm_6"/>
    <property type="match status" value="1"/>
</dbReference>
<keyword evidence="4" id="KW-0552">Olfaction</keyword>
<evidence type="ECO:0000256" key="3">
    <source>
        <dbReference type="ARBA" id="ARBA00022692"/>
    </source>
</evidence>
<feature type="transmembrane region" description="Helical" evidence="9">
    <location>
        <begin position="12"/>
        <end position="31"/>
    </location>
</feature>
<evidence type="ECO:0000256" key="8">
    <source>
        <dbReference type="ARBA" id="ARBA00023224"/>
    </source>
</evidence>
<evidence type="ECO:0000256" key="9">
    <source>
        <dbReference type="SAM" id="Phobius"/>
    </source>
</evidence>
<accession>A0A7T3R168</accession>
<evidence type="ECO:0000256" key="1">
    <source>
        <dbReference type="ARBA" id="ARBA00004141"/>
    </source>
</evidence>
<evidence type="ECO:0000256" key="2">
    <source>
        <dbReference type="ARBA" id="ARBA00022606"/>
    </source>
</evidence>
<evidence type="ECO:0000256" key="7">
    <source>
        <dbReference type="ARBA" id="ARBA00023170"/>
    </source>
</evidence>
<dbReference type="GO" id="GO:0005549">
    <property type="term" value="F:odorant binding"/>
    <property type="evidence" value="ECO:0007669"/>
    <property type="project" value="InterPro"/>
</dbReference>
<keyword evidence="5 9" id="KW-1133">Transmembrane helix</keyword>
<proteinExistence type="evidence at transcript level"/>
<dbReference type="InterPro" id="IPR004117">
    <property type="entry name" value="7tm6_olfct_rcpt"/>
</dbReference>
<organism evidence="10">
    <name type="scientific">Diaphorina citri</name>
    <name type="common">Asian citrus psyllid</name>
    <dbReference type="NCBI Taxonomy" id="121845"/>
    <lineage>
        <taxon>Eukaryota</taxon>
        <taxon>Metazoa</taxon>
        <taxon>Ecdysozoa</taxon>
        <taxon>Arthropoda</taxon>
        <taxon>Hexapoda</taxon>
        <taxon>Insecta</taxon>
        <taxon>Pterygota</taxon>
        <taxon>Neoptera</taxon>
        <taxon>Paraneoptera</taxon>
        <taxon>Hemiptera</taxon>
        <taxon>Sternorrhyncha</taxon>
        <taxon>Psylloidea</taxon>
        <taxon>Psyllidae</taxon>
        <taxon>Diaphorininae</taxon>
        <taxon>Diaphorina</taxon>
    </lineage>
</organism>
<reference evidence="10" key="1">
    <citation type="submission" date="2019-11" db="EMBL/GenBank/DDBJ databases">
        <title>Host plant odors and their recognition by OBPs of Diaphorina citri Kuwayama (Hemiptera: Psyllidae).</title>
        <authorList>
            <person name="Zhengbing W."/>
            <person name="Xinnian Z."/>
        </authorList>
    </citation>
    <scope>NUCLEOTIDE SEQUENCE</scope>
</reference>